<comment type="subcellular location">
    <subcellularLocation>
        <location evidence="2">Endomembrane system</location>
        <topology evidence="2">Multi-pass membrane protein</topology>
    </subcellularLocation>
</comment>
<dbReference type="AlphaFoldDB" id="A0A0G3WK51"/>
<comment type="similarity">
    <text evidence="3 15">Belongs to the CDP-alcohol phosphatidyltransferase class-I family.</text>
</comment>
<dbReference type="PATRIC" id="fig|1408281.3.peg.513"/>
<dbReference type="InterPro" id="IPR050324">
    <property type="entry name" value="CDP-alcohol_PTase-I"/>
</dbReference>
<dbReference type="PROSITE" id="PS00379">
    <property type="entry name" value="CDP_ALCOHOL_P_TRANSF"/>
    <property type="match status" value="1"/>
</dbReference>
<keyword evidence="8 16" id="KW-0812">Transmembrane</keyword>
<proteinExistence type="inferred from homology"/>
<keyword evidence="18" id="KW-1185">Reference proteome</keyword>
<dbReference type="GO" id="GO:0008654">
    <property type="term" value="P:phospholipid biosynthetic process"/>
    <property type="evidence" value="ECO:0007669"/>
    <property type="project" value="UniProtKB-KW"/>
</dbReference>
<dbReference type="InterPro" id="IPR000462">
    <property type="entry name" value="CDP-OH_P_trans"/>
</dbReference>
<evidence type="ECO:0000313" key="17">
    <source>
        <dbReference type="EMBL" id="AKL97879.1"/>
    </source>
</evidence>
<evidence type="ECO:0000256" key="11">
    <source>
        <dbReference type="ARBA" id="ARBA00023136"/>
    </source>
</evidence>
<dbReference type="GO" id="GO:0012505">
    <property type="term" value="C:endomembrane system"/>
    <property type="evidence" value="ECO:0007669"/>
    <property type="project" value="UniProtKB-SubCell"/>
</dbReference>
<dbReference type="InterPro" id="IPR043130">
    <property type="entry name" value="CDP-OH_PTrfase_TM_dom"/>
</dbReference>
<keyword evidence="12" id="KW-0594">Phospholipid biosynthesis</keyword>
<evidence type="ECO:0000256" key="4">
    <source>
        <dbReference type="ARBA" id="ARBA00013174"/>
    </source>
</evidence>
<keyword evidence="10" id="KW-0443">Lipid metabolism</keyword>
<evidence type="ECO:0000256" key="10">
    <source>
        <dbReference type="ARBA" id="ARBA00023098"/>
    </source>
</evidence>
<evidence type="ECO:0000256" key="1">
    <source>
        <dbReference type="ARBA" id="ARBA00000287"/>
    </source>
</evidence>
<evidence type="ECO:0000256" key="8">
    <source>
        <dbReference type="ARBA" id="ARBA00022692"/>
    </source>
</evidence>
<evidence type="ECO:0000256" key="16">
    <source>
        <dbReference type="SAM" id="Phobius"/>
    </source>
</evidence>
<reference evidence="17" key="1">
    <citation type="submission" date="2014-09" db="EMBL/GenBank/DDBJ databases">
        <title>Complete genome sequence of Endomicrobium proavitum.</title>
        <authorList>
            <person name="Zheng H."/>
        </authorList>
    </citation>
    <scope>NUCLEOTIDE SEQUENCE [LARGE SCALE GENOMIC DNA]</scope>
    <source>
        <strain evidence="17">Rsa215</strain>
    </source>
</reference>
<evidence type="ECO:0000256" key="12">
    <source>
        <dbReference type="ARBA" id="ARBA00023209"/>
    </source>
</evidence>
<evidence type="ECO:0000256" key="6">
    <source>
        <dbReference type="ARBA" id="ARBA00022516"/>
    </source>
</evidence>
<keyword evidence="6" id="KW-0444">Lipid biosynthesis</keyword>
<feature type="transmembrane region" description="Helical" evidence="16">
    <location>
        <begin position="137"/>
        <end position="155"/>
    </location>
</feature>
<accession>A0A0G3WK51</accession>
<feature type="transmembrane region" description="Helical" evidence="16">
    <location>
        <begin position="99"/>
        <end position="116"/>
    </location>
</feature>
<feature type="transmembrane region" description="Helical" evidence="16">
    <location>
        <begin position="209"/>
        <end position="226"/>
    </location>
</feature>
<organism evidence="17 18">
    <name type="scientific">Endomicrobium proavitum</name>
    <dbReference type="NCBI Taxonomy" id="1408281"/>
    <lineage>
        <taxon>Bacteria</taxon>
        <taxon>Pseudomonadati</taxon>
        <taxon>Elusimicrobiota</taxon>
        <taxon>Endomicrobiia</taxon>
        <taxon>Endomicrobiales</taxon>
        <taxon>Endomicrobiaceae</taxon>
        <taxon>Endomicrobium</taxon>
    </lineage>
</organism>
<feature type="transmembrane region" description="Helical" evidence="16">
    <location>
        <begin position="232"/>
        <end position="251"/>
    </location>
</feature>
<name>A0A0G3WK51_9BACT</name>
<evidence type="ECO:0000256" key="14">
    <source>
        <dbReference type="ARBA" id="ARBA00032361"/>
    </source>
</evidence>
<dbReference type="RefSeq" id="WP_052570300.1">
    <property type="nucleotide sequence ID" value="NZ_CP009498.1"/>
</dbReference>
<dbReference type="GO" id="GO:0016020">
    <property type="term" value="C:membrane"/>
    <property type="evidence" value="ECO:0007669"/>
    <property type="project" value="InterPro"/>
</dbReference>
<dbReference type="InterPro" id="IPR004533">
    <property type="entry name" value="CDP-diaglyc--ser_O-PTrfase"/>
</dbReference>
<sequence>MKTTSLKKGIYILPSLFTCGNMTFGFLSMLSSVSGHFTQAAWLLICSIACDMLDGRVARMTKTTSEFGVQLDSLSDLISFGLAPAIMIYMLGLKDMGKIGIAIAVLFVLCSALRLAKFNVKAQDGVVHSSFSGLPTPASAGLLISFVLSFELLNTGGQSLTFKSIPLLMNTMPTFFNAMPVVMVVLSLLMVSNIPFASFKKMKLSKPQALQVLVIIIVLLVIVIVYPQNTFFILFSLYVLSGVVIYALKYLNRVKNYAKRKTGKRKRKHE</sequence>
<comment type="catalytic activity">
    <reaction evidence="1">
        <text>a CDP-1,2-diacyl-sn-glycerol + L-serine = a 1,2-diacyl-sn-glycero-3-phospho-L-serine + CMP + H(+)</text>
        <dbReference type="Rhea" id="RHEA:16913"/>
        <dbReference type="ChEBI" id="CHEBI:15378"/>
        <dbReference type="ChEBI" id="CHEBI:33384"/>
        <dbReference type="ChEBI" id="CHEBI:57262"/>
        <dbReference type="ChEBI" id="CHEBI:58332"/>
        <dbReference type="ChEBI" id="CHEBI:60377"/>
        <dbReference type="EC" id="2.7.8.8"/>
    </reaction>
</comment>
<feature type="transmembrane region" description="Helical" evidence="16">
    <location>
        <begin position="175"/>
        <end position="197"/>
    </location>
</feature>
<keyword evidence="9 16" id="KW-1133">Transmembrane helix</keyword>
<dbReference type="EC" id="2.7.8.8" evidence="4"/>
<dbReference type="PANTHER" id="PTHR14269">
    <property type="entry name" value="CDP-DIACYLGLYCEROL--GLYCEROL-3-PHOSPHATE 3-PHOSPHATIDYLTRANSFERASE-RELATED"/>
    <property type="match status" value="1"/>
</dbReference>
<feature type="transmembrane region" description="Helical" evidence="16">
    <location>
        <begin position="12"/>
        <end position="30"/>
    </location>
</feature>
<dbReference type="PANTHER" id="PTHR14269:SF61">
    <property type="entry name" value="CDP-DIACYLGLYCEROL--SERINE O-PHOSPHATIDYLTRANSFERASE"/>
    <property type="match status" value="1"/>
</dbReference>
<evidence type="ECO:0000313" key="18">
    <source>
        <dbReference type="Proteomes" id="UP000035337"/>
    </source>
</evidence>
<dbReference type="STRING" id="1408281.Epro_0500"/>
<dbReference type="OrthoDB" id="9777147at2"/>
<keyword evidence="11 16" id="KW-0472">Membrane</keyword>
<evidence type="ECO:0000256" key="3">
    <source>
        <dbReference type="ARBA" id="ARBA00010441"/>
    </source>
</evidence>
<dbReference type="EMBL" id="CP009498">
    <property type="protein sequence ID" value="AKL97879.1"/>
    <property type="molecule type" value="Genomic_DNA"/>
</dbReference>
<evidence type="ECO:0000256" key="15">
    <source>
        <dbReference type="RuleBase" id="RU003750"/>
    </source>
</evidence>
<evidence type="ECO:0000256" key="2">
    <source>
        <dbReference type="ARBA" id="ARBA00004127"/>
    </source>
</evidence>
<protein>
    <recommendedName>
        <fullName evidence="5">CDP-diacylglycerol--serine O-phosphatidyltransferase</fullName>
        <ecNumber evidence="4">2.7.8.8</ecNumber>
    </recommendedName>
    <alternativeName>
        <fullName evidence="14">Phosphatidylserine synthase</fullName>
    </alternativeName>
</protein>
<evidence type="ECO:0000256" key="13">
    <source>
        <dbReference type="ARBA" id="ARBA00023264"/>
    </source>
</evidence>
<dbReference type="NCBIfam" id="TIGR00473">
    <property type="entry name" value="pssA"/>
    <property type="match status" value="1"/>
</dbReference>
<dbReference type="Pfam" id="PF01066">
    <property type="entry name" value="CDP-OH_P_transf"/>
    <property type="match status" value="1"/>
</dbReference>
<gene>
    <name evidence="17" type="primary">pssA</name>
    <name evidence="17" type="ORF">Epro_0500</name>
</gene>
<evidence type="ECO:0000256" key="5">
    <source>
        <dbReference type="ARBA" id="ARBA00017171"/>
    </source>
</evidence>
<keyword evidence="7 15" id="KW-0808">Transferase</keyword>
<dbReference type="InterPro" id="IPR048254">
    <property type="entry name" value="CDP_ALCOHOL_P_TRANSF_CS"/>
</dbReference>
<dbReference type="KEGG" id="epo:Epro_0500"/>
<dbReference type="GO" id="GO:0003882">
    <property type="term" value="F:CDP-diacylglycerol-serine O-phosphatidyltransferase activity"/>
    <property type="evidence" value="ECO:0007669"/>
    <property type="project" value="UniProtKB-EC"/>
</dbReference>
<dbReference type="Proteomes" id="UP000035337">
    <property type="component" value="Chromosome"/>
</dbReference>
<evidence type="ECO:0000256" key="9">
    <source>
        <dbReference type="ARBA" id="ARBA00022989"/>
    </source>
</evidence>
<dbReference type="Gene3D" id="1.20.120.1760">
    <property type="match status" value="1"/>
</dbReference>
<keyword evidence="13" id="KW-1208">Phospholipid metabolism</keyword>
<evidence type="ECO:0000256" key="7">
    <source>
        <dbReference type="ARBA" id="ARBA00022679"/>
    </source>
</evidence>